<comment type="caution">
    <text evidence="1">The sequence shown here is derived from an EMBL/GenBank/DDBJ whole genome shotgun (WGS) entry which is preliminary data.</text>
</comment>
<dbReference type="RefSeq" id="WP_309868377.1">
    <property type="nucleotide sequence ID" value="NZ_JAVDQG010000009.1"/>
</dbReference>
<evidence type="ECO:0000313" key="2">
    <source>
        <dbReference type="Proteomes" id="UP001185012"/>
    </source>
</evidence>
<dbReference type="EMBL" id="JAVDQG010000009">
    <property type="protein sequence ID" value="MDR6227365.1"/>
    <property type="molecule type" value="Genomic_DNA"/>
</dbReference>
<proteinExistence type="predicted"/>
<evidence type="ECO:0000313" key="1">
    <source>
        <dbReference type="EMBL" id="MDR6227365.1"/>
    </source>
</evidence>
<sequence length="219" mass="25462">MVMYLGGYFIIEKKDIISASNCVCDTYPDEWAYSWAGYDRELLSDIEEKTQKSRRELVLLRKWVEKKFDSEQIGWPNVFYSLKLAIDFQSEFLKNIDTRIIGIGTTLDHLKNILEENKSDDDVDPGGVYHTLAKQIEVDMRGRIAGYDILGYEGGFFHSFMCNGLKDEYEKMGIFLNKYHLLPTFQKAELAAQATSGREDLELFSYQPWEIRLYDNANI</sequence>
<gene>
    <name evidence="1" type="ORF">JOE21_003380</name>
</gene>
<protein>
    <submittedName>
        <fullName evidence="1">Uncharacterized protein</fullName>
    </submittedName>
</protein>
<name>A0ABU1IUC8_9BACL</name>
<keyword evidence="2" id="KW-1185">Reference proteome</keyword>
<organism evidence="1 2">
    <name type="scientific">Desmospora profundinema</name>
    <dbReference type="NCBI Taxonomy" id="1571184"/>
    <lineage>
        <taxon>Bacteria</taxon>
        <taxon>Bacillati</taxon>
        <taxon>Bacillota</taxon>
        <taxon>Bacilli</taxon>
        <taxon>Bacillales</taxon>
        <taxon>Thermoactinomycetaceae</taxon>
        <taxon>Desmospora</taxon>
    </lineage>
</organism>
<accession>A0ABU1IUC8</accession>
<dbReference type="Proteomes" id="UP001185012">
    <property type="component" value="Unassembled WGS sequence"/>
</dbReference>
<reference evidence="1 2" key="1">
    <citation type="submission" date="2023-07" db="EMBL/GenBank/DDBJ databases">
        <title>Genomic Encyclopedia of Type Strains, Phase IV (KMG-IV): sequencing the most valuable type-strain genomes for metagenomic binning, comparative biology and taxonomic classification.</title>
        <authorList>
            <person name="Goeker M."/>
        </authorList>
    </citation>
    <scope>NUCLEOTIDE SEQUENCE [LARGE SCALE GENOMIC DNA]</scope>
    <source>
        <strain evidence="1 2">DSM 45903</strain>
    </source>
</reference>